<accession>A0ACB9PGA1</accession>
<protein>
    <submittedName>
        <fullName evidence="1">Uncharacterized protein</fullName>
    </submittedName>
</protein>
<comment type="caution">
    <text evidence="1">The sequence shown here is derived from an EMBL/GenBank/DDBJ whole genome shotgun (WGS) entry which is preliminary data.</text>
</comment>
<keyword evidence="2" id="KW-1185">Reference proteome</keyword>
<reference evidence="1 2" key="1">
    <citation type="journal article" date="2022" name="DNA Res.">
        <title>Chromosomal-level genome assembly of the orchid tree Bauhinia variegata (Leguminosae; Cercidoideae) supports the allotetraploid origin hypothesis of Bauhinia.</title>
        <authorList>
            <person name="Zhong Y."/>
            <person name="Chen Y."/>
            <person name="Zheng D."/>
            <person name="Pang J."/>
            <person name="Liu Y."/>
            <person name="Luo S."/>
            <person name="Meng S."/>
            <person name="Qian L."/>
            <person name="Wei D."/>
            <person name="Dai S."/>
            <person name="Zhou R."/>
        </authorList>
    </citation>
    <scope>NUCLEOTIDE SEQUENCE [LARGE SCALE GENOMIC DNA]</scope>
    <source>
        <strain evidence="1">BV-YZ2020</strain>
    </source>
</reference>
<sequence>MESQSFLYFFLLWWLPLILFHGGADAQSAIQPAPSFASHHGWDPSFALMVAALTCILLFMAFFSLYLRRCSGYYNSGRNPNMAAADWPCSCSEGIKPEVLKTFPILVYSTIKDLKIGIEGLECAVCLSEFKDSDTLRLLPKCSHVFHPDCIDAWLASHVTCPVCRANLSPDTGEVTIAIPTQLNADQSNDESSVRIEVGEIEQPQQHQHPVESTVNSDHNKTNEANGKPKSSKLPKKLLRSNSTGHSLVEPGKNLDRYTLRLPEEVRKHILVDDQRCESYHPVFHREWSSKNSNGFCWSDSEGSCRGSKRDRDGNGSERQGGRLDRWVLLRTPPFGERSIH</sequence>
<evidence type="ECO:0000313" key="2">
    <source>
        <dbReference type="Proteomes" id="UP000828941"/>
    </source>
</evidence>
<proteinExistence type="predicted"/>
<name>A0ACB9PGA1_BAUVA</name>
<organism evidence="1 2">
    <name type="scientific">Bauhinia variegata</name>
    <name type="common">Purple orchid tree</name>
    <name type="synonym">Phanera variegata</name>
    <dbReference type="NCBI Taxonomy" id="167791"/>
    <lineage>
        <taxon>Eukaryota</taxon>
        <taxon>Viridiplantae</taxon>
        <taxon>Streptophyta</taxon>
        <taxon>Embryophyta</taxon>
        <taxon>Tracheophyta</taxon>
        <taxon>Spermatophyta</taxon>
        <taxon>Magnoliopsida</taxon>
        <taxon>eudicotyledons</taxon>
        <taxon>Gunneridae</taxon>
        <taxon>Pentapetalae</taxon>
        <taxon>rosids</taxon>
        <taxon>fabids</taxon>
        <taxon>Fabales</taxon>
        <taxon>Fabaceae</taxon>
        <taxon>Cercidoideae</taxon>
        <taxon>Cercideae</taxon>
        <taxon>Bauhiniinae</taxon>
        <taxon>Bauhinia</taxon>
    </lineage>
</organism>
<gene>
    <name evidence="1" type="ORF">L6164_008336</name>
</gene>
<evidence type="ECO:0000313" key="1">
    <source>
        <dbReference type="EMBL" id="KAI4347527.1"/>
    </source>
</evidence>
<dbReference type="Proteomes" id="UP000828941">
    <property type="component" value="Chromosome 4"/>
</dbReference>
<dbReference type="EMBL" id="CM039429">
    <property type="protein sequence ID" value="KAI4347527.1"/>
    <property type="molecule type" value="Genomic_DNA"/>
</dbReference>